<dbReference type="InterPro" id="IPR002110">
    <property type="entry name" value="Ankyrin_rpt"/>
</dbReference>
<evidence type="ECO:0000256" key="2">
    <source>
        <dbReference type="PROSITE-ProRule" id="PRU00023"/>
    </source>
</evidence>
<dbReference type="SMART" id="SM00248">
    <property type="entry name" value="ANK"/>
    <property type="match status" value="3"/>
</dbReference>
<evidence type="ECO:0000313" key="5">
    <source>
        <dbReference type="Proteomes" id="UP000275777"/>
    </source>
</evidence>
<dbReference type="PANTHER" id="PTHR24161">
    <property type="entry name" value="ANK_REP_REGION DOMAIN-CONTAINING PROTEIN-RELATED"/>
    <property type="match status" value="1"/>
</dbReference>
<evidence type="ECO:0000313" key="4">
    <source>
        <dbReference type="EMBL" id="VEB43550.1"/>
    </source>
</evidence>
<proteinExistence type="predicted"/>
<sequence>MRILRSWIAAGILMSMLHAPAEAGLWGTTCARRSLDEAYRNPQAVALAKAAIRGDAETVARLAATTPGLVNTLEDGAVPPLLWAICADNVEGFEALLKAGADPNLGGSGHGPGDGKGHGRMENGTIIREGWSAMLLAAGSGNPAFLRLALRHGGDVNAAKGKRVEPNQPLLQAAYHGLFDNVKTLVAAGADINAKDLSMTAPEYAIAIGGRFDIAVWLLQQGFHNDLPSLALGAEISQVPLNSPLQRSKEQLINMLRAQGFVFPRRPLNLRALKERDIPPEAVEDLIMGRKLVWQFPLKSESPR</sequence>
<organism evidence="4 5">
    <name type="scientific">Chromobacterium violaceum</name>
    <dbReference type="NCBI Taxonomy" id="536"/>
    <lineage>
        <taxon>Bacteria</taxon>
        <taxon>Pseudomonadati</taxon>
        <taxon>Pseudomonadota</taxon>
        <taxon>Betaproteobacteria</taxon>
        <taxon>Neisseriales</taxon>
        <taxon>Chromobacteriaceae</taxon>
        <taxon>Chromobacterium</taxon>
    </lineage>
</organism>
<feature type="repeat" description="ANK" evidence="2">
    <location>
        <begin position="129"/>
        <end position="161"/>
    </location>
</feature>
<evidence type="ECO:0000256" key="3">
    <source>
        <dbReference type="SAM" id="SignalP"/>
    </source>
</evidence>
<dbReference type="Gene3D" id="1.25.40.20">
    <property type="entry name" value="Ankyrin repeat-containing domain"/>
    <property type="match status" value="1"/>
</dbReference>
<keyword evidence="3" id="KW-0732">Signal</keyword>
<reference evidence="4 5" key="1">
    <citation type="submission" date="2018-12" db="EMBL/GenBank/DDBJ databases">
        <authorList>
            <consortium name="Pathogen Informatics"/>
        </authorList>
    </citation>
    <scope>NUCLEOTIDE SEQUENCE [LARGE SCALE GENOMIC DNA]</scope>
    <source>
        <strain evidence="4 5">NCTC9695</strain>
    </source>
</reference>
<keyword evidence="2" id="KW-0040">ANK repeat</keyword>
<dbReference type="AlphaFoldDB" id="A0A447TF36"/>
<protein>
    <submittedName>
        <fullName evidence="4">Ankyrin repeats (3 copies)</fullName>
    </submittedName>
</protein>
<dbReference type="PANTHER" id="PTHR24161:SF85">
    <property type="entry name" value="PALMITOYLTRANSFERASE HIP14"/>
    <property type="match status" value="1"/>
</dbReference>
<feature type="signal peptide" evidence="3">
    <location>
        <begin position="1"/>
        <end position="21"/>
    </location>
</feature>
<feature type="chain" id="PRO_5019357691" evidence="3">
    <location>
        <begin position="22"/>
        <end position="304"/>
    </location>
</feature>
<accession>A0A447TF36</accession>
<dbReference type="Proteomes" id="UP000275777">
    <property type="component" value="Chromosome"/>
</dbReference>
<evidence type="ECO:0000256" key="1">
    <source>
        <dbReference type="ARBA" id="ARBA00022737"/>
    </source>
</evidence>
<feature type="repeat" description="ANK" evidence="2">
    <location>
        <begin position="165"/>
        <end position="197"/>
    </location>
</feature>
<dbReference type="PROSITE" id="PS50088">
    <property type="entry name" value="ANK_REPEAT"/>
    <property type="match status" value="2"/>
</dbReference>
<name>A0A447TF36_CHRVL</name>
<dbReference type="EMBL" id="LR134182">
    <property type="protein sequence ID" value="VEB43550.1"/>
    <property type="molecule type" value="Genomic_DNA"/>
</dbReference>
<dbReference type="Pfam" id="PF12796">
    <property type="entry name" value="Ank_2"/>
    <property type="match status" value="1"/>
</dbReference>
<gene>
    <name evidence="4" type="ORF">NCTC9695_04009</name>
</gene>
<keyword evidence="1" id="KW-0677">Repeat</keyword>
<dbReference type="SUPFAM" id="SSF48403">
    <property type="entry name" value="Ankyrin repeat"/>
    <property type="match status" value="1"/>
</dbReference>
<dbReference type="InterPro" id="IPR036770">
    <property type="entry name" value="Ankyrin_rpt-contain_sf"/>
</dbReference>
<dbReference type="PROSITE" id="PS50297">
    <property type="entry name" value="ANK_REP_REGION"/>
    <property type="match status" value="1"/>
</dbReference>